<dbReference type="Proteomes" id="UP001209107">
    <property type="component" value="Unassembled WGS sequence"/>
</dbReference>
<feature type="signal peptide" evidence="2">
    <location>
        <begin position="1"/>
        <end position="18"/>
    </location>
</feature>
<feature type="domain" description="Secretion system C-terminal sorting" evidence="3">
    <location>
        <begin position="162"/>
        <end position="227"/>
    </location>
</feature>
<dbReference type="Pfam" id="PF18962">
    <property type="entry name" value="Por_Secre_tail"/>
    <property type="match status" value="1"/>
</dbReference>
<gene>
    <name evidence="4" type="ORF">OK344_11930</name>
</gene>
<feature type="chain" id="PRO_5046192371" evidence="2">
    <location>
        <begin position="19"/>
        <end position="230"/>
    </location>
</feature>
<sequence>MKKIFSFLTVAAGTFFFAQSTINFNGCHNLFENQDFIFTQTGVSTNNKKIYITTPVNGDQECGGLGTCEFKIEWNTTQNRWEFLADSGNGDFVNPYLIYYNSTGNSSALNPPSNTVGTWVENVAITEGACGGNLTDTNSTISGDVHTSILGATAVKKGKIQMFPNPVSDFMTITGVSNASSLQIFNSGGQLVKSLDFTTKLNLSSLKSGLYILKVISSDSTTTELKFIKK</sequence>
<evidence type="ECO:0000313" key="5">
    <source>
        <dbReference type="Proteomes" id="UP001209107"/>
    </source>
</evidence>
<evidence type="ECO:0000259" key="3">
    <source>
        <dbReference type="Pfam" id="PF18962"/>
    </source>
</evidence>
<keyword evidence="1 2" id="KW-0732">Signal</keyword>
<evidence type="ECO:0000256" key="2">
    <source>
        <dbReference type="SAM" id="SignalP"/>
    </source>
</evidence>
<proteinExistence type="predicted"/>
<keyword evidence="5" id="KW-1185">Reference proteome</keyword>
<evidence type="ECO:0000313" key="4">
    <source>
        <dbReference type="EMBL" id="MCW4452912.1"/>
    </source>
</evidence>
<protein>
    <submittedName>
        <fullName evidence="4">T9SS type A sorting domain-containing protein</fullName>
    </submittedName>
</protein>
<reference evidence="4 5" key="1">
    <citation type="submission" date="2022-10" db="EMBL/GenBank/DDBJ databases">
        <title>Kaistella sp. BT-6-1-3.</title>
        <authorList>
            <person name="Ai J."/>
            <person name="Deng Z."/>
        </authorList>
    </citation>
    <scope>NUCLEOTIDE SEQUENCE [LARGE SCALE GENOMIC DNA]</scope>
    <source>
        <strain evidence="4 5">BT6-1-3</strain>
    </source>
</reference>
<evidence type="ECO:0000256" key="1">
    <source>
        <dbReference type="ARBA" id="ARBA00022729"/>
    </source>
</evidence>
<dbReference type="InterPro" id="IPR026444">
    <property type="entry name" value="Secre_tail"/>
</dbReference>
<organism evidence="4 5">
    <name type="scientific">Kaistella yananensis</name>
    <dbReference type="NCBI Taxonomy" id="2989820"/>
    <lineage>
        <taxon>Bacteria</taxon>
        <taxon>Pseudomonadati</taxon>
        <taxon>Bacteroidota</taxon>
        <taxon>Flavobacteriia</taxon>
        <taxon>Flavobacteriales</taxon>
        <taxon>Weeksellaceae</taxon>
        <taxon>Chryseobacterium group</taxon>
        <taxon>Kaistella</taxon>
    </lineage>
</organism>
<name>A0ABT3JQ61_9FLAO</name>
<accession>A0ABT3JQ61</accession>
<comment type="caution">
    <text evidence="4">The sequence shown here is derived from an EMBL/GenBank/DDBJ whole genome shotgun (WGS) entry which is preliminary data.</text>
</comment>
<dbReference type="NCBIfam" id="TIGR04183">
    <property type="entry name" value="Por_Secre_tail"/>
    <property type="match status" value="1"/>
</dbReference>
<dbReference type="EMBL" id="JAPCHZ010000006">
    <property type="protein sequence ID" value="MCW4452912.1"/>
    <property type="molecule type" value="Genomic_DNA"/>
</dbReference>
<dbReference type="RefSeq" id="WP_265144986.1">
    <property type="nucleotide sequence ID" value="NZ_JAPCHZ010000006.1"/>
</dbReference>